<dbReference type="GO" id="GO:0005737">
    <property type="term" value="C:cytoplasm"/>
    <property type="evidence" value="ECO:0007669"/>
    <property type="project" value="UniProtKB-SubCell"/>
</dbReference>
<keyword evidence="14" id="KW-0131">Cell cycle</keyword>
<name>A0A1Y2EWY4_9FUNG</name>
<evidence type="ECO:0000256" key="16">
    <source>
        <dbReference type="ARBA" id="ARBA00032491"/>
    </source>
</evidence>
<evidence type="ECO:0000256" key="9">
    <source>
        <dbReference type="ARBA" id="ARBA00022776"/>
    </source>
</evidence>
<dbReference type="InterPro" id="IPR010358">
    <property type="entry name" value="BRE"/>
</dbReference>
<evidence type="ECO:0000256" key="12">
    <source>
        <dbReference type="ARBA" id="ARBA00023204"/>
    </source>
</evidence>
<evidence type="ECO:0000256" key="8">
    <source>
        <dbReference type="ARBA" id="ARBA00022763"/>
    </source>
</evidence>
<keyword evidence="7" id="KW-0677">Repeat</keyword>
<evidence type="ECO:0000256" key="10">
    <source>
        <dbReference type="ARBA" id="ARBA00022786"/>
    </source>
</evidence>
<dbReference type="PANTHER" id="PTHR15189:SF7">
    <property type="entry name" value="BRISC AND BRCA1-A COMPLEX MEMBER 2"/>
    <property type="match status" value="1"/>
</dbReference>
<evidence type="ECO:0000256" key="2">
    <source>
        <dbReference type="ARBA" id="ARBA00004496"/>
    </source>
</evidence>
<organism evidence="18 19">
    <name type="scientific">Neocallimastix californiae</name>
    <dbReference type="NCBI Taxonomy" id="1754190"/>
    <lineage>
        <taxon>Eukaryota</taxon>
        <taxon>Fungi</taxon>
        <taxon>Fungi incertae sedis</taxon>
        <taxon>Chytridiomycota</taxon>
        <taxon>Chytridiomycota incertae sedis</taxon>
        <taxon>Neocallimastigomycetes</taxon>
        <taxon>Neocallimastigales</taxon>
        <taxon>Neocallimastigaceae</taxon>
        <taxon>Neocallimastix</taxon>
    </lineage>
</organism>
<keyword evidence="8" id="KW-0227">DNA damage</keyword>
<gene>
    <name evidence="18" type="ORF">LY90DRAFT_665632</name>
</gene>
<keyword evidence="10" id="KW-0833">Ubl conjugation pathway</keyword>
<proteinExistence type="inferred from homology"/>
<keyword evidence="9" id="KW-0498">Mitosis</keyword>
<reference evidence="18 19" key="1">
    <citation type="submission" date="2016-08" db="EMBL/GenBank/DDBJ databases">
        <title>A Parts List for Fungal Cellulosomes Revealed by Comparative Genomics.</title>
        <authorList>
            <consortium name="DOE Joint Genome Institute"/>
            <person name="Haitjema C.H."/>
            <person name="Gilmore S.P."/>
            <person name="Henske J.K."/>
            <person name="Solomon K.V."/>
            <person name="De Groot R."/>
            <person name="Kuo A."/>
            <person name="Mondo S.J."/>
            <person name="Salamov A.A."/>
            <person name="Labutti K."/>
            <person name="Zhao Z."/>
            <person name="Chiniquy J."/>
            <person name="Barry K."/>
            <person name="Brewer H.M."/>
            <person name="Purvine S.O."/>
            <person name="Wright A.T."/>
            <person name="Boxma B."/>
            <person name="Van Alen T."/>
            <person name="Hackstein J.H."/>
            <person name="Baker S.E."/>
            <person name="Grigoriev I.V."/>
            <person name="O'Malley M.A."/>
        </authorList>
    </citation>
    <scope>NUCLEOTIDE SEQUENCE [LARGE SCALE GENOMIC DNA]</scope>
    <source>
        <strain evidence="18 19">G1</strain>
    </source>
</reference>
<keyword evidence="19" id="KW-1185">Reference proteome</keyword>
<dbReference type="OrthoDB" id="538811at2759"/>
<dbReference type="GO" id="GO:0070552">
    <property type="term" value="C:BRISC complex"/>
    <property type="evidence" value="ECO:0007669"/>
    <property type="project" value="InterPro"/>
</dbReference>
<dbReference type="GO" id="GO:0051301">
    <property type="term" value="P:cell division"/>
    <property type="evidence" value="ECO:0007669"/>
    <property type="project" value="UniProtKB-KW"/>
</dbReference>
<dbReference type="Pfam" id="PF06113">
    <property type="entry name" value="BRE"/>
    <property type="match status" value="1"/>
</dbReference>
<evidence type="ECO:0000256" key="6">
    <source>
        <dbReference type="ARBA" id="ARBA00022703"/>
    </source>
</evidence>
<dbReference type="GO" id="GO:0006915">
    <property type="term" value="P:apoptotic process"/>
    <property type="evidence" value="ECO:0007669"/>
    <property type="project" value="UniProtKB-KW"/>
</dbReference>
<evidence type="ECO:0000256" key="7">
    <source>
        <dbReference type="ARBA" id="ARBA00022737"/>
    </source>
</evidence>
<evidence type="ECO:0000256" key="11">
    <source>
        <dbReference type="ARBA" id="ARBA00022853"/>
    </source>
</evidence>
<dbReference type="AlphaFoldDB" id="A0A1Y2EWY4"/>
<evidence type="ECO:0000256" key="17">
    <source>
        <dbReference type="ARBA" id="ARBA00032630"/>
    </source>
</evidence>
<dbReference type="PANTHER" id="PTHR15189">
    <property type="entry name" value="BRISC AND BRCA1-A COMPLEX MEMBER 2"/>
    <property type="match status" value="1"/>
</dbReference>
<keyword evidence="6" id="KW-0053">Apoptosis</keyword>
<keyword evidence="11" id="KW-0156">Chromatin regulator</keyword>
<evidence type="ECO:0000256" key="1">
    <source>
        <dbReference type="ARBA" id="ARBA00004123"/>
    </source>
</evidence>
<evidence type="ECO:0000256" key="15">
    <source>
        <dbReference type="ARBA" id="ARBA00025766"/>
    </source>
</evidence>
<keyword evidence="4" id="KW-0963">Cytoplasm</keyword>
<evidence type="ECO:0000256" key="4">
    <source>
        <dbReference type="ARBA" id="ARBA00022490"/>
    </source>
</evidence>
<comment type="similarity">
    <text evidence="15">Belongs to the BABAM2 family.</text>
</comment>
<evidence type="ECO:0000256" key="5">
    <source>
        <dbReference type="ARBA" id="ARBA00022618"/>
    </source>
</evidence>
<dbReference type="GO" id="GO:0006325">
    <property type="term" value="P:chromatin organization"/>
    <property type="evidence" value="ECO:0007669"/>
    <property type="project" value="UniProtKB-KW"/>
</dbReference>
<evidence type="ECO:0000256" key="3">
    <source>
        <dbReference type="ARBA" id="ARBA00019438"/>
    </source>
</evidence>
<evidence type="ECO:0000313" key="18">
    <source>
        <dbReference type="EMBL" id="ORY76121.1"/>
    </source>
</evidence>
<sequence length="391" mass="46146">MASPLDKDSKSVTLQSYLTLALKKLIENDKYQILKITNQTSSRIDLENDDYDRFTLVYTILDTKFELTFLFDTNDLTTPPDLILEDNIGFSKECEKSDILNINTIISNWNIKDDNCIINLIQKLKDSFKEYNLNKALQLNTTRIDYEINSLLNVCENYDIMVIPQDAPVYEKVRFIVPVEKKPKDGVLNSDDPNNYIYGVLLVSDFIIDKPSREVASNSMEYIFSKKTKGVKRINKRLPKWELNKFLNEYMKETETNLDDAIVLKTSDNIRKEFLNALLNEFNDYILEYDALDYLYAAFYIKNPKDAPDLQYNSVVLFFYFNDDFPHHDPTITIIIPYHQRSPERSIRHDIKYHFNKKYFTETPKRYEEAAALFKNYILSNIPQFIREYKH</sequence>
<evidence type="ECO:0000256" key="14">
    <source>
        <dbReference type="ARBA" id="ARBA00023306"/>
    </source>
</evidence>
<evidence type="ECO:0000313" key="19">
    <source>
        <dbReference type="Proteomes" id="UP000193920"/>
    </source>
</evidence>
<dbReference type="EMBL" id="MCOG01000023">
    <property type="protein sequence ID" value="ORY76121.1"/>
    <property type="molecule type" value="Genomic_DNA"/>
</dbReference>
<dbReference type="STRING" id="1754190.A0A1Y2EWY4"/>
<comment type="subcellular location">
    <subcellularLocation>
        <location evidence="2">Cytoplasm</location>
    </subcellularLocation>
    <subcellularLocation>
        <location evidence="1">Nucleus</location>
    </subcellularLocation>
</comment>
<protein>
    <recommendedName>
        <fullName evidence="3">BRISC and BRCA1-A complex member 2</fullName>
    </recommendedName>
    <alternativeName>
        <fullName evidence="16">BRCA1-A complex subunit BRE</fullName>
    </alternativeName>
    <alternativeName>
        <fullName evidence="17">BRCA1/BRCA2-containing complex subunit 45</fullName>
    </alternativeName>
</protein>
<evidence type="ECO:0000256" key="13">
    <source>
        <dbReference type="ARBA" id="ARBA00023242"/>
    </source>
</evidence>
<dbReference type="GO" id="GO:0006302">
    <property type="term" value="P:double-strand break repair"/>
    <property type="evidence" value="ECO:0007669"/>
    <property type="project" value="TreeGrafter"/>
</dbReference>
<keyword evidence="5" id="KW-0132">Cell division</keyword>
<accession>A0A1Y2EWY4</accession>
<keyword evidence="13" id="KW-0539">Nucleus</keyword>
<dbReference type="Proteomes" id="UP000193920">
    <property type="component" value="Unassembled WGS sequence"/>
</dbReference>
<comment type="caution">
    <text evidence="18">The sequence shown here is derived from an EMBL/GenBank/DDBJ whole genome shotgun (WGS) entry which is preliminary data.</text>
</comment>
<keyword evidence="12" id="KW-0234">DNA repair</keyword>